<dbReference type="EMBL" id="JABFUD020000022">
    <property type="protein sequence ID" value="KAI5061832.1"/>
    <property type="molecule type" value="Genomic_DNA"/>
</dbReference>
<accession>A0A9D4U5M8</accession>
<evidence type="ECO:0000313" key="2">
    <source>
        <dbReference type="Proteomes" id="UP000886520"/>
    </source>
</evidence>
<gene>
    <name evidence="1" type="ORF">GOP47_0022371</name>
</gene>
<keyword evidence="2" id="KW-1185">Reference proteome</keyword>
<dbReference type="AlphaFoldDB" id="A0A9D4U5M8"/>
<organism evidence="1 2">
    <name type="scientific">Adiantum capillus-veneris</name>
    <name type="common">Maidenhair fern</name>
    <dbReference type="NCBI Taxonomy" id="13818"/>
    <lineage>
        <taxon>Eukaryota</taxon>
        <taxon>Viridiplantae</taxon>
        <taxon>Streptophyta</taxon>
        <taxon>Embryophyta</taxon>
        <taxon>Tracheophyta</taxon>
        <taxon>Polypodiopsida</taxon>
        <taxon>Polypodiidae</taxon>
        <taxon>Polypodiales</taxon>
        <taxon>Pteridineae</taxon>
        <taxon>Pteridaceae</taxon>
        <taxon>Vittarioideae</taxon>
        <taxon>Adiantum</taxon>
    </lineage>
</organism>
<reference evidence="1" key="1">
    <citation type="submission" date="2021-01" db="EMBL/GenBank/DDBJ databases">
        <title>Adiantum capillus-veneris genome.</title>
        <authorList>
            <person name="Fang Y."/>
            <person name="Liao Q."/>
        </authorList>
    </citation>
    <scope>NUCLEOTIDE SEQUENCE</scope>
    <source>
        <strain evidence="1">H3</strain>
        <tissue evidence="1">Leaf</tissue>
    </source>
</reference>
<evidence type="ECO:0000313" key="1">
    <source>
        <dbReference type="EMBL" id="KAI5061832.1"/>
    </source>
</evidence>
<protein>
    <submittedName>
        <fullName evidence="1">Uncharacterized protein</fullName>
    </submittedName>
</protein>
<dbReference type="OrthoDB" id="2379186at2759"/>
<name>A0A9D4U5M8_ADICA</name>
<dbReference type="Proteomes" id="UP000886520">
    <property type="component" value="Chromosome 22"/>
</dbReference>
<sequence length="106" mass="11770">MVQLLSVRVGSTFAGMYSVYIDYSKVQSSNCKAVEVLAEQGIPFAEQLVRWDEMRLSLDFKPRGEPIKPASMEGLFASPQMHLHGTGGYLPHAPRHSLPIVTIKPK</sequence>
<proteinExistence type="predicted"/>
<comment type="caution">
    <text evidence="1">The sequence shown here is derived from an EMBL/GenBank/DDBJ whole genome shotgun (WGS) entry which is preliminary data.</text>
</comment>